<proteinExistence type="predicted"/>
<accession>A0A0A9ES73</accession>
<protein>
    <submittedName>
        <fullName evidence="1">Uncharacterized protein</fullName>
    </submittedName>
</protein>
<evidence type="ECO:0000313" key="1">
    <source>
        <dbReference type="EMBL" id="JAE03565.1"/>
    </source>
</evidence>
<dbReference type="EMBL" id="GBRH01194331">
    <property type="protein sequence ID" value="JAE03565.1"/>
    <property type="molecule type" value="Transcribed_RNA"/>
</dbReference>
<name>A0A0A9ES73_ARUDO</name>
<reference evidence="1" key="2">
    <citation type="journal article" date="2015" name="Data Brief">
        <title>Shoot transcriptome of the giant reed, Arundo donax.</title>
        <authorList>
            <person name="Barrero R.A."/>
            <person name="Guerrero F.D."/>
            <person name="Moolhuijzen P."/>
            <person name="Goolsby J.A."/>
            <person name="Tidwell J."/>
            <person name="Bellgard S.E."/>
            <person name="Bellgard M.I."/>
        </authorList>
    </citation>
    <scope>NUCLEOTIDE SEQUENCE</scope>
    <source>
        <tissue evidence="1">Shoot tissue taken approximately 20 cm above the soil surface</tissue>
    </source>
</reference>
<reference evidence="1" key="1">
    <citation type="submission" date="2014-09" db="EMBL/GenBank/DDBJ databases">
        <authorList>
            <person name="Magalhaes I.L.F."/>
            <person name="Oliveira U."/>
            <person name="Santos F.R."/>
            <person name="Vidigal T.H.D.A."/>
            <person name="Brescovit A.D."/>
            <person name="Santos A.J."/>
        </authorList>
    </citation>
    <scope>NUCLEOTIDE SEQUENCE</scope>
    <source>
        <tissue evidence="1">Shoot tissue taken approximately 20 cm above the soil surface</tissue>
    </source>
</reference>
<sequence length="83" mass="9728">MHLLDISTAILCRRDRYGRWRWETIDWFDHGGRSTVHLNFAFWRIPLNGHQIRLGPCGRWLRNGDKLNLALILSGSVRMAIAE</sequence>
<organism evidence="1">
    <name type="scientific">Arundo donax</name>
    <name type="common">Giant reed</name>
    <name type="synonym">Donax arundinaceus</name>
    <dbReference type="NCBI Taxonomy" id="35708"/>
    <lineage>
        <taxon>Eukaryota</taxon>
        <taxon>Viridiplantae</taxon>
        <taxon>Streptophyta</taxon>
        <taxon>Embryophyta</taxon>
        <taxon>Tracheophyta</taxon>
        <taxon>Spermatophyta</taxon>
        <taxon>Magnoliopsida</taxon>
        <taxon>Liliopsida</taxon>
        <taxon>Poales</taxon>
        <taxon>Poaceae</taxon>
        <taxon>PACMAD clade</taxon>
        <taxon>Arundinoideae</taxon>
        <taxon>Arundineae</taxon>
        <taxon>Arundo</taxon>
    </lineage>
</organism>
<dbReference type="AlphaFoldDB" id="A0A0A9ES73"/>